<evidence type="ECO:0000256" key="1">
    <source>
        <dbReference type="SAM" id="Phobius"/>
    </source>
</evidence>
<dbReference type="EMBL" id="LR633967">
    <property type="protein sequence ID" value="VUX56127.1"/>
    <property type="molecule type" value="Genomic_DNA"/>
</dbReference>
<evidence type="ECO:0000313" key="2">
    <source>
        <dbReference type="EMBL" id="VUX56127.1"/>
    </source>
</evidence>
<accession>A0A7D9H6E3</accession>
<feature type="transmembrane region" description="Helical" evidence="1">
    <location>
        <begin position="6"/>
        <end position="26"/>
    </location>
</feature>
<organism evidence="2">
    <name type="scientific">uncultured Woeseiaceae bacterium</name>
    <dbReference type="NCBI Taxonomy" id="1983305"/>
    <lineage>
        <taxon>Bacteria</taxon>
        <taxon>Pseudomonadati</taxon>
        <taxon>Pseudomonadota</taxon>
        <taxon>Gammaproteobacteria</taxon>
        <taxon>Woeseiales</taxon>
        <taxon>Woeseiaceae</taxon>
        <taxon>environmental samples</taxon>
    </lineage>
</organism>
<dbReference type="AlphaFoldDB" id="A0A7D9H6E3"/>
<reference evidence="2" key="1">
    <citation type="submission" date="2019-07" db="EMBL/GenBank/DDBJ databases">
        <authorList>
            <person name="Weber M."/>
            <person name="Kostadinov I."/>
            <person name="Kostadinov D I."/>
        </authorList>
    </citation>
    <scope>NUCLEOTIDE SEQUENCE</scope>
    <source>
        <strain evidence="2">Gfbio:sag-sample-m06:053724c1-46a9-4a36-b237-ea2bf867836b</strain>
    </source>
</reference>
<protein>
    <submittedName>
        <fullName evidence="2">Uncharacterized protein</fullName>
    </submittedName>
</protein>
<keyword evidence="1" id="KW-0472">Membrane</keyword>
<keyword evidence="1" id="KW-0812">Transmembrane</keyword>
<sequence>MDELKFFAGLTAITLLAIGLIIYLGLKLNKAVGKHAPDINFPLNITLTGNVLYACLVAFWVYCAAIRALRPESSFGAFLNTADGIAVALIGSIFFGAITGAILEKLGYPIFERGDRS</sequence>
<keyword evidence="1" id="KW-1133">Transmembrane helix</keyword>
<feature type="transmembrane region" description="Helical" evidence="1">
    <location>
        <begin position="47"/>
        <end position="69"/>
    </location>
</feature>
<proteinExistence type="predicted"/>
<gene>
    <name evidence="2" type="ORF">JTBM06_V1_310008</name>
</gene>
<name>A0A7D9H6E3_9GAMM</name>
<feature type="transmembrane region" description="Helical" evidence="1">
    <location>
        <begin position="84"/>
        <end position="103"/>
    </location>
</feature>